<comment type="caution">
    <text evidence="1">The sequence shown here is derived from an EMBL/GenBank/DDBJ whole genome shotgun (WGS) entry which is preliminary data.</text>
</comment>
<protein>
    <submittedName>
        <fullName evidence="1">Uncharacterized protein</fullName>
    </submittedName>
</protein>
<dbReference type="EMBL" id="BGZK01000817">
    <property type="protein sequence ID" value="GBP61577.1"/>
    <property type="molecule type" value="Genomic_DNA"/>
</dbReference>
<name>A0A4C1XH91_EUMVA</name>
<keyword evidence="2" id="KW-1185">Reference proteome</keyword>
<dbReference type="AlphaFoldDB" id="A0A4C1XH91"/>
<proteinExistence type="predicted"/>
<organism evidence="1 2">
    <name type="scientific">Eumeta variegata</name>
    <name type="common">Bagworm moth</name>
    <name type="synonym">Eumeta japonica</name>
    <dbReference type="NCBI Taxonomy" id="151549"/>
    <lineage>
        <taxon>Eukaryota</taxon>
        <taxon>Metazoa</taxon>
        <taxon>Ecdysozoa</taxon>
        <taxon>Arthropoda</taxon>
        <taxon>Hexapoda</taxon>
        <taxon>Insecta</taxon>
        <taxon>Pterygota</taxon>
        <taxon>Neoptera</taxon>
        <taxon>Endopterygota</taxon>
        <taxon>Lepidoptera</taxon>
        <taxon>Glossata</taxon>
        <taxon>Ditrysia</taxon>
        <taxon>Tineoidea</taxon>
        <taxon>Psychidae</taxon>
        <taxon>Oiketicinae</taxon>
        <taxon>Eumeta</taxon>
    </lineage>
</organism>
<evidence type="ECO:0000313" key="2">
    <source>
        <dbReference type="Proteomes" id="UP000299102"/>
    </source>
</evidence>
<accession>A0A4C1XH91</accession>
<evidence type="ECO:0000313" key="1">
    <source>
        <dbReference type="EMBL" id="GBP61577.1"/>
    </source>
</evidence>
<sequence>MVTKEQGAKNPQQRYGSQKQLLYVAKLNVRIAISYVDELLHSDDEVEFLYGDIAKTMDQTIQTQFTVTVLDFNVEWKHRNMTNLRLILTALQFNILKMKGLCMMNWLFKKMPQRKWIRQSPSKGRAGERGEGEGSVLCGRVTPGYLRYVTARSLMPAVREPAATGCKI</sequence>
<dbReference type="Proteomes" id="UP000299102">
    <property type="component" value="Unassembled WGS sequence"/>
</dbReference>
<reference evidence="1 2" key="1">
    <citation type="journal article" date="2019" name="Commun. Biol.">
        <title>The bagworm genome reveals a unique fibroin gene that provides high tensile strength.</title>
        <authorList>
            <person name="Kono N."/>
            <person name="Nakamura H."/>
            <person name="Ohtoshi R."/>
            <person name="Tomita M."/>
            <person name="Numata K."/>
            <person name="Arakawa K."/>
        </authorList>
    </citation>
    <scope>NUCLEOTIDE SEQUENCE [LARGE SCALE GENOMIC DNA]</scope>
</reference>
<gene>
    <name evidence="1" type="ORF">EVAR_46438_1</name>
</gene>